<gene>
    <name evidence="2" type="ORF">LOC71_16210</name>
</gene>
<dbReference type="Proteomes" id="UP001430306">
    <property type="component" value="Unassembled WGS sequence"/>
</dbReference>
<dbReference type="EMBL" id="JAJKFW010000025">
    <property type="protein sequence ID" value="MCC9643831.1"/>
    <property type="molecule type" value="Genomic_DNA"/>
</dbReference>
<feature type="region of interest" description="Disordered" evidence="1">
    <location>
        <begin position="1"/>
        <end position="26"/>
    </location>
</feature>
<feature type="compositionally biased region" description="Basic residues" evidence="1">
    <location>
        <begin position="9"/>
        <end position="25"/>
    </location>
</feature>
<proteinExistence type="predicted"/>
<keyword evidence="3" id="KW-1185">Reference proteome</keyword>
<dbReference type="RefSeq" id="WP_230274784.1">
    <property type="nucleotide sequence ID" value="NZ_JAJKFW010000025.1"/>
</dbReference>
<organism evidence="2 3">
    <name type="scientific">Rhodopirellula halodulae</name>
    <dbReference type="NCBI Taxonomy" id="2894198"/>
    <lineage>
        <taxon>Bacteria</taxon>
        <taxon>Pseudomonadati</taxon>
        <taxon>Planctomycetota</taxon>
        <taxon>Planctomycetia</taxon>
        <taxon>Pirellulales</taxon>
        <taxon>Pirellulaceae</taxon>
        <taxon>Rhodopirellula</taxon>
    </lineage>
</organism>
<evidence type="ECO:0000313" key="2">
    <source>
        <dbReference type="EMBL" id="MCC9643831.1"/>
    </source>
</evidence>
<reference evidence="2" key="1">
    <citation type="submission" date="2021-11" db="EMBL/GenBank/DDBJ databases">
        <title>Genome sequence.</title>
        <authorList>
            <person name="Sun Q."/>
        </authorList>
    </citation>
    <scope>NUCLEOTIDE SEQUENCE</scope>
    <source>
        <strain evidence="2">JC740</strain>
    </source>
</reference>
<sequence length="237" mass="26195">MAKSEQQKQKKLAKKKAKEQRKKRELARQQQLMTSMAGKMQAAANGEIKDCLISDSLFEGNDESAAIGHVMLSRVAPGGHIAMAFFLVDLGCMGVKDVAGNYRTPTEYSDVMTDMRNRRAMRPCSPEFARGVVEASIGFAESCGLAPHPDYVKYAPLWNDIEPISVEDKITFGANGRPVYIAGPFDNDARQALIFNRMSNALGAGNFHFVAVPEQQQKLLEEDFSDEPTMNRIDSAE</sequence>
<comment type="caution">
    <text evidence="2">The sequence shown here is derived from an EMBL/GenBank/DDBJ whole genome shotgun (WGS) entry which is preliminary data.</text>
</comment>
<evidence type="ECO:0000256" key="1">
    <source>
        <dbReference type="SAM" id="MobiDB-lite"/>
    </source>
</evidence>
<accession>A0ABS8NJT9</accession>
<name>A0ABS8NJT9_9BACT</name>
<evidence type="ECO:0000313" key="3">
    <source>
        <dbReference type="Proteomes" id="UP001430306"/>
    </source>
</evidence>
<protein>
    <submittedName>
        <fullName evidence="2">Uncharacterized protein</fullName>
    </submittedName>
</protein>